<reference evidence="1" key="1">
    <citation type="submission" date="2023-06" db="EMBL/GenBank/DDBJ databases">
        <authorList>
            <consortium name="Lawrence Berkeley National Laboratory"/>
            <person name="Ahrendt S."/>
            <person name="Sahu N."/>
            <person name="Indic B."/>
            <person name="Wong-Bajracharya J."/>
            <person name="Merenyi Z."/>
            <person name="Ke H.-M."/>
            <person name="Monk M."/>
            <person name="Kocsube S."/>
            <person name="Drula E."/>
            <person name="Lipzen A."/>
            <person name="Balint B."/>
            <person name="Henrissat B."/>
            <person name="Andreopoulos B."/>
            <person name="Martin F.M."/>
            <person name="Harder C.B."/>
            <person name="Rigling D."/>
            <person name="Ford K.L."/>
            <person name="Foster G.D."/>
            <person name="Pangilinan J."/>
            <person name="Papanicolaou A."/>
            <person name="Barry K."/>
            <person name="LaButti K."/>
            <person name="Viragh M."/>
            <person name="Koriabine M."/>
            <person name="Yan M."/>
            <person name="Riley R."/>
            <person name="Champramary S."/>
            <person name="Plett K.L."/>
            <person name="Tsai I.J."/>
            <person name="Slot J."/>
            <person name="Sipos G."/>
            <person name="Plett J."/>
            <person name="Nagy L.G."/>
            <person name="Grigoriev I.V."/>
        </authorList>
    </citation>
    <scope>NUCLEOTIDE SEQUENCE</scope>
    <source>
        <strain evidence="1">CCBAS 213</strain>
    </source>
</reference>
<proteinExistence type="predicted"/>
<dbReference type="SUPFAM" id="SSF81383">
    <property type="entry name" value="F-box domain"/>
    <property type="match status" value="1"/>
</dbReference>
<dbReference type="Gene3D" id="3.80.10.10">
    <property type="entry name" value="Ribonuclease Inhibitor"/>
    <property type="match status" value="1"/>
</dbReference>
<dbReference type="SUPFAM" id="SSF52047">
    <property type="entry name" value="RNI-like"/>
    <property type="match status" value="1"/>
</dbReference>
<dbReference type="AlphaFoldDB" id="A0AA39N7G8"/>
<gene>
    <name evidence="1" type="ORF">EV420DRAFT_211321</name>
</gene>
<dbReference type="EMBL" id="JAUEPS010000012">
    <property type="protein sequence ID" value="KAK0460450.1"/>
    <property type="molecule type" value="Genomic_DNA"/>
</dbReference>
<evidence type="ECO:0000313" key="1">
    <source>
        <dbReference type="EMBL" id="KAK0460450.1"/>
    </source>
</evidence>
<dbReference type="InterPro" id="IPR032675">
    <property type="entry name" value="LRR_dom_sf"/>
</dbReference>
<comment type="caution">
    <text evidence="1">The sequence shown here is derived from an EMBL/GenBank/DDBJ whole genome shotgun (WGS) entry which is preliminary data.</text>
</comment>
<dbReference type="RefSeq" id="XP_060332489.1">
    <property type="nucleotide sequence ID" value="XM_060481224.1"/>
</dbReference>
<name>A0AA39N7G8_ARMTA</name>
<dbReference type="Proteomes" id="UP001175211">
    <property type="component" value="Unassembled WGS sequence"/>
</dbReference>
<evidence type="ECO:0000313" key="2">
    <source>
        <dbReference type="Proteomes" id="UP001175211"/>
    </source>
</evidence>
<keyword evidence="2" id="KW-1185">Reference proteome</keyword>
<organism evidence="1 2">
    <name type="scientific">Armillaria tabescens</name>
    <name type="common">Ringless honey mushroom</name>
    <name type="synonym">Agaricus tabescens</name>
    <dbReference type="NCBI Taxonomy" id="1929756"/>
    <lineage>
        <taxon>Eukaryota</taxon>
        <taxon>Fungi</taxon>
        <taxon>Dikarya</taxon>
        <taxon>Basidiomycota</taxon>
        <taxon>Agaricomycotina</taxon>
        <taxon>Agaricomycetes</taxon>
        <taxon>Agaricomycetidae</taxon>
        <taxon>Agaricales</taxon>
        <taxon>Marasmiineae</taxon>
        <taxon>Physalacriaceae</taxon>
        <taxon>Desarmillaria</taxon>
    </lineage>
</organism>
<accession>A0AA39N7G8</accession>
<sequence>MSYFSWLPQELIDYILDFLINDARSLKASSLVCRSFLYRTRVHLFWRFRITGTRSFSELHEMFRKSPQIPHQIRQLTLHNVTGDRVRDSEHLSPVISSFSCLQTIIFFNIKWTLLPQASRDALSSHAFQTISLHTDMTTSDLRSLVSSSHDSLHRLELYKTQVTGSFRRSVGSSPRIRILSLYYVPLCYELFSQTLPSFLSLGHLHTPHVLLPDLSSARCLQKVLREQFCSLQHLGVTRPPKFSDLERLNSSHCLPISGLLSLIVEMWDFHDRPIDQHLQWWIENIRQCSVIERVTFRLPLYDYLSDYSAWKILDSYLSEGGSNPCLKDVVIDLGANWSMSPVVEPAKLAMESQFTDKRVRVVVTD</sequence>
<evidence type="ECO:0008006" key="3">
    <source>
        <dbReference type="Google" id="ProtNLM"/>
    </source>
</evidence>
<dbReference type="InterPro" id="IPR036047">
    <property type="entry name" value="F-box-like_dom_sf"/>
</dbReference>
<protein>
    <recommendedName>
        <fullName evidence="3">F-box domain-containing protein</fullName>
    </recommendedName>
</protein>
<dbReference type="GeneID" id="85364772"/>